<proteinExistence type="predicted"/>
<reference evidence="1 2" key="1">
    <citation type="submission" date="2017-09" db="EMBL/GenBank/DDBJ databases">
        <title>Depth-based differentiation of microbial function through sediment-hosted aquifers and enrichment of novel symbionts in the deep terrestrial subsurface.</title>
        <authorList>
            <person name="Probst A.J."/>
            <person name="Ladd B."/>
            <person name="Jarett J.K."/>
            <person name="Geller-Mcgrath D.E."/>
            <person name="Sieber C.M."/>
            <person name="Emerson J.B."/>
            <person name="Anantharaman K."/>
            <person name="Thomas B.C."/>
            <person name="Malmstrom R."/>
            <person name="Stieglmeier M."/>
            <person name="Klingl A."/>
            <person name="Woyke T."/>
            <person name="Ryan C.M."/>
            <person name="Banfield J.F."/>
        </authorList>
    </citation>
    <scope>NUCLEOTIDE SEQUENCE [LARGE SCALE GENOMIC DNA]</scope>
    <source>
        <strain evidence="1">CG23_combo_of_CG06-09_8_20_14_all_40_13</strain>
    </source>
</reference>
<dbReference type="AlphaFoldDB" id="A0A2G9YRJ4"/>
<gene>
    <name evidence="1" type="ORF">COX39_00700</name>
</gene>
<accession>A0A2G9YRJ4</accession>
<sequence>MLHSEYKAVVERQGTVLVKVPKVNPDSEVVEIKIPDDPEVAVTRPLNKLFQTKSPDFDRWAAGGFGYSIGGCMTFFMRDEGAPTYAGHLTSSTGLSGTPEEWLDPLSLAIREGTEELIIANSSRGMVVPQLEGNGVEQINLHIQTIAKSNQQTLLHFRPDIPPLSENIPMSFMDMPNEREIKIQWRDQESRQKGLINFDPGVNGIDFLKVAELDSSIFYLRGIVVHAESEGGFSHPSIGIKDDFVLLDGEATGGGKFLNRKVYVINLGSFKQWKTAGFGSDHLLEPLLIFQGGQRLPIEPVRALFTPVSMEIIKAVLSKLEAQ</sequence>
<name>A0A2G9YRJ4_9BACT</name>
<comment type="caution">
    <text evidence="1">The sequence shown here is derived from an EMBL/GenBank/DDBJ whole genome shotgun (WGS) entry which is preliminary data.</text>
</comment>
<evidence type="ECO:0000313" key="2">
    <source>
        <dbReference type="Proteomes" id="UP000231567"/>
    </source>
</evidence>
<protein>
    <submittedName>
        <fullName evidence="1">Uncharacterized protein</fullName>
    </submittedName>
</protein>
<evidence type="ECO:0000313" key="1">
    <source>
        <dbReference type="EMBL" id="PIP21856.1"/>
    </source>
</evidence>
<dbReference type="Proteomes" id="UP000231567">
    <property type="component" value="Unassembled WGS sequence"/>
</dbReference>
<organism evidence="1 2">
    <name type="scientific">Candidatus Nealsonbacteria bacterium CG23_combo_of_CG06-09_8_20_14_all_40_13</name>
    <dbReference type="NCBI Taxonomy" id="1974724"/>
    <lineage>
        <taxon>Bacteria</taxon>
        <taxon>Candidatus Nealsoniibacteriota</taxon>
    </lineage>
</organism>
<dbReference type="EMBL" id="PCRM01000012">
    <property type="protein sequence ID" value="PIP21856.1"/>
    <property type="molecule type" value="Genomic_DNA"/>
</dbReference>